<name>A0A392W5R7_9FABA</name>
<evidence type="ECO:0000313" key="1">
    <source>
        <dbReference type="EMBL" id="MCI95998.1"/>
    </source>
</evidence>
<accession>A0A392W5R7</accession>
<dbReference type="EMBL" id="LXQA011402815">
    <property type="protein sequence ID" value="MCI95998.1"/>
    <property type="molecule type" value="Genomic_DNA"/>
</dbReference>
<organism evidence="1 2">
    <name type="scientific">Trifolium medium</name>
    <dbReference type="NCBI Taxonomy" id="97028"/>
    <lineage>
        <taxon>Eukaryota</taxon>
        <taxon>Viridiplantae</taxon>
        <taxon>Streptophyta</taxon>
        <taxon>Embryophyta</taxon>
        <taxon>Tracheophyta</taxon>
        <taxon>Spermatophyta</taxon>
        <taxon>Magnoliopsida</taxon>
        <taxon>eudicotyledons</taxon>
        <taxon>Gunneridae</taxon>
        <taxon>Pentapetalae</taxon>
        <taxon>rosids</taxon>
        <taxon>fabids</taxon>
        <taxon>Fabales</taxon>
        <taxon>Fabaceae</taxon>
        <taxon>Papilionoideae</taxon>
        <taxon>50 kb inversion clade</taxon>
        <taxon>NPAAA clade</taxon>
        <taxon>Hologalegina</taxon>
        <taxon>IRL clade</taxon>
        <taxon>Trifolieae</taxon>
        <taxon>Trifolium</taxon>
    </lineage>
</organism>
<evidence type="ECO:0000313" key="2">
    <source>
        <dbReference type="Proteomes" id="UP000265520"/>
    </source>
</evidence>
<keyword evidence="2" id="KW-1185">Reference proteome</keyword>
<protein>
    <submittedName>
        <fullName evidence="1">Uncharacterized protein</fullName>
    </submittedName>
</protein>
<sequence>MLRVVERNDASDELKCAAVTVIKELDEANSDELESV</sequence>
<proteinExistence type="predicted"/>
<comment type="caution">
    <text evidence="1">The sequence shown here is derived from an EMBL/GenBank/DDBJ whole genome shotgun (WGS) entry which is preliminary data.</text>
</comment>
<reference evidence="1 2" key="1">
    <citation type="journal article" date="2018" name="Front. Plant Sci.">
        <title>Red Clover (Trifolium pratense) and Zigzag Clover (T. medium) - A Picture of Genomic Similarities and Differences.</title>
        <authorList>
            <person name="Dluhosova J."/>
            <person name="Istvanek J."/>
            <person name="Nedelnik J."/>
            <person name="Repkova J."/>
        </authorList>
    </citation>
    <scope>NUCLEOTIDE SEQUENCE [LARGE SCALE GENOMIC DNA]</scope>
    <source>
        <strain evidence="2">cv. 10/8</strain>
        <tissue evidence="1">Leaf</tissue>
    </source>
</reference>
<dbReference type="AlphaFoldDB" id="A0A392W5R7"/>
<feature type="non-terminal residue" evidence="1">
    <location>
        <position position="36"/>
    </location>
</feature>
<dbReference type="Proteomes" id="UP000265520">
    <property type="component" value="Unassembled WGS sequence"/>
</dbReference>